<dbReference type="EMBL" id="GG745556">
    <property type="protein sequence ID" value="EFD92681.1"/>
    <property type="molecule type" value="Genomic_DNA"/>
</dbReference>
<proteinExistence type="predicted"/>
<keyword evidence="1" id="KW-1133">Transmembrane helix</keyword>
<feature type="transmembrane region" description="Helical" evidence="1">
    <location>
        <begin position="371"/>
        <end position="392"/>
    </location>
</feature>
<dbReference type="AlphaFoldDB" id="D6GVS6"/>
<keyword evidence="1" id="KW-0472">Membrane</keyword>
<feature type="transmembrane region" description="Helical" evidence="1">
    <location>
        <begin position="217"/>
        <end position="241"/>
    </location>
</feature>
<feature type="transmembrane region" description="Helical" evidence="1">
    <location>
        <begin position="341"/>
        <end position="365"/>
    </location>
</feature>
<name>D6GVS6_PARA5</name>
<dbReference type="Pfam" id="PF07690">
    <property type="entry name" value="MFS_1"/>
    <property type="match status" value="1"/>
</dbReference>
<dbReference type="PANTHER" id="PTHR43129:SF1">
    <property type="entry name" value="FOSMIDOMYCIN RESISTANCE PROTEIN"/>
    <property type="match status" value="1"/>
</dbReference>
<dbReference type="InterPro" id="IPR011701">
    <property type="entry name" value="MFS"/>
</dbReference>
<protein>
    <submittedName>
        <fullName evidence="3">Major facilitator superfamily MFS_1</fullName>
    </submittedName>
</protein>
<dbReference type="Proteomes" id="UP000009376">
    <property type="component" value="Unassembled WGS sequence"/>
</dbReference>
<dbReference type="GO" id="GO:0005886">
    <property type="term" value="C:plasma membrane"/>
    <property type="evidence" value="ECO:0007669"/>
    <property type="project" value="TreeGrafter"/>
</dbReference>
<gene>
    <name evidence="3" type="ORF">BJBARM5_0593</name>
</gene>
<feature type="transmembrane region" description="Helical" evidence="1">
    <location>
        <begin position="12"/>
        <end position="37"/>
    </location>
</feature>
<feature type="transmembrane region" description="Helical" evidence="1">
    <location>
        <begin position="177"/>
        <end position="196"/>
    </location>
</feature>
<evidence type="ECO:0000313" key="4">
    <source>
        <dbReference type="Proteomes" id="UP000009376"/>
    </source>
</evidence>
<feature type="transmembrane region" description="Helical" evidence="1">
    <location>
        <begin position="78"/>
        <end position="99"/>
    </location>
</feature>
<accession>D6GVS6</accession>
<sequence length="400" mass="44151">MTNIKTFSKTRALAFTSLAHFANDGNFLLFSLLVVYFSKIPGINIAFLGVNAIIYNIIYGVLSLPIGRIADKLNKDSLLIFIGIFLEGLAASLFGFAFFSGSFYLVFIILGSISLGAGQAFYHPLGASILSFVYKKDKLGVALGINGGFGSTGRALLPSVITFFILIFGSFTGLEYLAVYTWVLAMIIYFGLRGFRRVYSKQKVVKKHLKLTKKLKLTLLRVSIPVFLKGAFLMGTVIFVAKYLDQITGSVTLTGIILTLSFIPAIAGQPFFGYLTSRKGGKYIISITSILSFFMFIIFLSFKNIVVITLSYAILAFLLFNGFSVLLDYTYQLVPKEHYSTAYSVVWGLGNILGGAFGIALMTFFLTFTNIFTSMFYMAFVLLASIIVLPLLPRERADKL</sequence>
<dbReference type="InterPro" id="IPR020846">
    <property type="entry name" value="MFS_dom"/>
</dbReference>
<dbReference type="GO" id="GO:0022857">
    <property type="term" value="F:transmembrane transporter activity"/>
    <property type="evidence" value="ECO:0007669"/>
    <property type="project" value="InterPro"/>
</dbReference>
<evidence type="ECO:0000259" key="2">
    <source>
        <dbReference type="PROSITE" id="PS50850"/>
    </source>
</evidence>
<dbReference type="PANTHER" id="PTHR43129">
    <property type="entry name" value="FOSMIDOMYCIN RESISTANCE PROTEIN"/>
    <property type="match status" value="1"/>
</dbReference>
<feature type="transmembrane region" description="Helical" evidence="1">
    <location>
        <begin position="247"/>
        <end position="271"/>
    </location>
</feature>
<dbReference type="PROSITE" id="PS50850">
    <property type="entry name" value="MFS"/>
    <property type="match status" value="1"/>
</dbReference>
<dbReference type="InterPro" id="IPR036259">
    <property type="entry name" value="MFS_trans_sf"/>
</dbReference>
<dbReference type="Gene3D" id="1.20.1250.20">
    <property type="entry name" value="MFS general substrate transporter like domains"/>
    <property type="match status" value="2"/>
</dbReference>
<feature type="transmembrane region" description="Helical" evidence="1">
    <location>
        <begin position="155"/>
        <end position="171"/>
    </location>
</feature>
<evidence type="ECO:0000313" key="3">
    <source>
        <dbReference type="EMBL" id="EFD92681.1"/>
    </source>
</evidence>
<reference evidence="3 4" key="1">
    <citation type="journal article" date="2010" name="Proc. Natl. Acad. Sci. U.S.A.">
        <title>Enigmatic, ultrasmall, uncultivated Archaea.</title>
        <authorList>
            <person name="Baker B.J."/>
            <person name="Comolli L.R."/>
            <person name="Dick G.J."/>
            <person name="Hauser L.J."/>
            <person name="Hyatt D."/>
            <person name="Dill B.D."/>
            <person name="Land M.L."/>
            <person name="Verberkmoes N.C."/>
            <person name="Hettich R.L."/>
            <person name="Banfield J.F."/>
        </authorList>
    </citation>
    <scope>NUCLEOTIDE SEQUENCE [LARGE SCALE GENOMIC DNA]</scope>
</reference>
<feature type="transmembrane region" description="Helical" evidence="1">
    <location>
        <begin position="283"/>
        <end position="302"/>
    </location>
</feature>
<keyword evidence="1" id="KW-0812">Transmembrane</keyword>
<feature type="transmembrane region" description="Helical" evidence="1">
    <location>
        <begin position="308"/>
        <end position="329"/>
    </location>
</feature>
<feature type="transmembrane region" description="Helical" evidence="1">
    <location>
        <begin position="43"/>
        <end position="66"/>
    </location>
</feature>
<feature type="domain" description="Major facilitator superfamily (MFS) profile" evidence="2">
    <location>
        <begin position="12"/>
        <end position="396"/>
    </location>
</feature>
<dbReference type="SUPFAM" id="SSF103473">
    <property type="entry name" value="MFS general substrate transporter"/>
    <property type="match status" value="1"/>
</dbReference>
<organism evidence="3 4">
    <name type="scientific">Candidatus Parvarchaeum acidophilus ARMAN-5</name>
    <dbReference type="NCBI Taxonomy" id="662762"/>
    <lineage>
        <taxon>Archaea</taxon>
        <taxon>Candidatus Parvarchaeota</taxon>
        <taxon>Candidatus Parvarchaeum</taxon>
    </lineage>
</organism>
<evidence type="ECO:0000256" key="1">
    <source>
        <dbReference type="SAM" id="Phobius"/>
    </source>
</evidence>
<feature type="transmembrane region" description="Helical" evidence="1">
    <location>
        <begin position="105"/>
        <end position="134"/>
    </location>
</feature>